<protein>
    <submittedName>
        <fullName evidence="1">Cytochrome P450</fullName>
    </submittedName>
</protein>
<reference evidence="1" key="1">
    <citation type="submission" date="2021-02" db="EMBL/GenBank/DDBJ databases">
        <authorList>
            <consortium name="DOE Joint Genome Institute"/>
            <person name="Ahrendt S."/>
            <person name="Looney B.P."/>
            <person name="Miyauchi S."/>
            <person name="Morin E."/>
            <person name="Drula E."/>
            <person name="Courty P.E."/>
            <person name="Chicoki N."/>
            <person name="Fauchery L."/>
            <person name="Kohler A."/>
            <person name="Kuo A."/>
            <person name="Labutti K."/>
            <person name="Pangilinan J."/>
            <person name="Lipzen A."/>
            <person name="Riley R."/>
            <person name="Andreopoulos W."/>
            <person name="He G."/>
            <person name="Johnson J."/>
            <person name="Barry K.W."/>
            <person name="Grigoriev I.V."/>
            <person name="Nagy L."/>
            <person name="Hibbett D."/>
            <person name="Henrissat B."/>
            <person name="Matheny P.B."/>
            <person name="Labbe J."/>
            <person name="Martin F."/>
        </authorList>
    </citation>
    <scope>NUCLEOTIDE SEQUENCE</scope>
    <source>
        <strain evidence="1">FP105234-sp</strain>
    </source>
</reference>
<name>A0ACB8S0W7_9AGAM</name>
<sequence length="250" mass="27407">MGFKGLARRGHDIGEASIIGPWNRFKEAAERGESPDCIALHELREHQQLDSSEKEESHRGVSTTTRSLRAFFLMLARYPAIQERAHAEVDAVTGGTRLPSFEDRPKLPYVNALCKEVLRWRMVAPSGIPHASMEDDVYDGYFIPKGSMIIANAWAMLHNPAVYPAPETFNPERHLTADGDAAFGFGKRICPGRFIAESVIFITAAMVLSTFSVGRPKGVSEEACIDGNVNVGHIIAAMAEKLILSAASNQ</sequence>
<proteinExistence type="predicted"/>
<dbReference type="EMBL" id="MU275869">
    <property type="protein sequence ID" value="KAI0049752.1"/>
    <property type="molecule type" value="Genomic_DNA"/>
</dbReference>
<reference evidence="1" key="2">
    <citation type="journal article" date="2022" name="New Phytol.">
        <title>Evolutionary transition to the ectomycorrhizal habit in the genomes of a hyperdiverse lineage of mushroom-forming fungi.</title>
        <authorList>
            <person name="Looney B."/>
            <person name="Miyauchi S."/>
            <person name="Morin E."/>
            <person name="Drula E."/>
            <person name="Courty P.E."/>
            <person name="Kohler A."/>
            <person name="Kuo A."/>
            <person name="LaButti K."/>
            <person name="Pangilinan J."/>
            <person name="Lipzen A."/>
            <person name="Riley R."/>
            <person name="Andreopoulos W."/>
            <person name="He G."/>
            <person name="Johnson J."/>
            <person name="Nolan M."/>
            <person name="Tritt A."/>
            <person name="Barry K.W."/>
            <person name="Grigoriev I.V."/>
            <person name="Nagy L.G."/>
            <person name="Hibbett D."/>
            <person name="Henrissat B."/>
            <person name="Matheny P.B."/>
            <person name="Labbe J."/>
            <person name="Martin F.M."/>
        </authorList>
    </citation>
    <scope>NUCLEOTIDE SEQUENCE</scope>
    <source>
        <strain evidence="1">FP105234-sp</strain>
    </source>
</reference>
<dbReference type="Proteomes" id="UP000814033">
    <property type="component" value="Unassembled WGS sequence"/>
</dbReference>
<evidence type="ECO:0000313" key="1">
    <source>
        <dbReference type="EMBL" id="KAI0049752.1"/>
    </source>
</evidence>
<keyword evidence="2" id="KW-1185">Reference proteome</keyword>
<organism evidence="1 2">
    <name type="scientific">Auriscalpium vulgare</name>
    <dbReference type="NCBI Taxonomy" id="40419"/>
    <lineage>
        <taxon>Eukaryota</taxon>
        <taxon>Fungi</taxon>
        <taxon>Dikarya</taxon>
        <taxon>Basidiomycota</taxon>
        <taxon>Agaricomycotina</taxon>
        <taxon>Agaricomycetes</taxon>
        <taxon>Russulales</taxon>
        <taxon>Auriscalpiaceae</taxon>
        <taxon>Auriscalpium</taxon>
    </lineage>
</organism>
<accession>A0ACB8S0W7</accession>
<comment type="caution">
    <text evidence="1">The sequence shown here is derived from an EMBL/GenBank/DDBJ whole genome shotgun (WGS) entry which is preliminary data.</text>
</comment>
<gene>
    <name evidence="1" type="ORF">FA95DRAFT_1556443</name>
</gene>
<evidence type="ECO:0000313" key="2">
    <source>
        <dbReference type="Proteomes" id="UP000814033"/>
    </source>
</evidence>